<dbReference type="RefSeq" id="WP_177670398.1">
    <property type="nucleotide sequence ID" value="NZ_JACRSY010000005.1"/>
</dbReference>
<protein>
    <submittedName>
        <fullName evidence="2">Uncharacterized protein</fullName>
    </submittedName>
</protein>
<organism evidence="2 3">
    <name type="scientific">Zhenhengia yiwuensis</name>
    <dbReference type="NCBI Taxonomy" id="2763666"/>
    <lineage>
        <taxon>Bacteria</taxon>
        <taxon>Bacillati</taxon>
        <taxon>Bacillota</taxon>
        <taxon>Clostridia</taxon>
        <taxon>Lachnospirales</taxon>
        <taxon>Lachnospiraceae</taxon>
        <taxon>Zhenhengia</taxon>
    </lineage>
</organism>
<reference evidence="2" key="1">
    <citation type="submission" date="2020-08" db="EMBL/GenBank/DDBJ databases">
        <title>Genome public.</title>
        <authorList>
            <person name="Liu C."/>
            <person name="Sun Q."/>
        </authorList>
    </citation>
    <scope>NUCLEOTIDE SEQUENCE</scope>
    <source>
        <strain evidence="2">NSJ-12</strain>
    </source>
</reference>
<accession>A0A926EIJ5</accession>
<keyword evidence="1" id="KW-0732">Signal</keyword>
<feature type="chain" id="PRO_5037572259" evidence="1">
    <location>
        <begin position="26"/>
        <end position="188"/>
    </location>
</feature>
<sequence>MSRIKYLISIAVLGCTFLAPNAVYGAEIKPEKKPVQTKTVQTVAKEETPTSTSSAITFEKDEYVRITQSLAGKEEIQTFDSQINIMGEARTGTAIEIIVYTGDKVDNPKATDTNNYKTYTLKEVGATMLFSQLIDLKEDQNNVVISYSYPADEKTGKIYLTIIRKTEKEKEQIKSFIVDDATLLRSKR</sequence>
<feature type="signal peptide" evidence="1">
    <location>
        <begin position="1"/>
        <end position="25"/>
    </location>
</feature>
<gene>
    <name evidence="2" type="ORF">H8718_04660</name>
</gene>
<dbReference type="AlphaFoldDB" id="A0A926EIJ5"/>
<dbReference type="EMBL" id="JACRSY010000005">
    <property type="protein sequence ID" value="MBC8578822.1"/>
    <property type="molecule type" value="Genomic_DNA"/>
</dbReference>
<proteinExistence type="predicted"/>
<name>A0A926EIJ5_9FIRM</name>
<dbReference type="Proteomes" id="UP000655830">
    <property type="component" value="Unassembled WGS sequence"/>
</dbReference>
<evidence type="ECO:0000256" key="1">
    <source>
        <dbReference type="SAM" id="SignalP"/>
    </source>
</evidence>
<comment type="caution">
    <text evidence="2">The sequence shown here is derived from an EMBL/GenBank/DDBJ whole genome shotgun (WGS) entry which is preliminary data.</text>
</comment>
<evidence type="ECO:0000313" key="3">
    <source>
        <dbReference type="Proteomes" id="UP000655830"/>
    </source>
</evidence>
<keyword evidence="3" id="KW-1185">Reference proteome</keyword>
<evidence type="ECO:0000313" key="2">
    <source>
        <dbReference type="EMBL" id="MBC8578822.1"/>
    </source>
</evidence>